<dbReference type="InterPro" id="IPR029058">
    <property type="entry name" value="AB_hydrolase_fold"/>
</dbReference>
<dbReference type="PANTHER" id="PTHR32015:SF1">
    <property type="entry name" value="LIPASE"/>
    <property type="match status" value="1"/>
</dbReference>
<evidence type="ECO:0008006" key="3">
    <source>
        <dbReference type="Google" id="ProtNLM"/>
    </source>
</evidence>
<dbReference type="GO" id="GO:0016042">
    <property type="term" value="P:lipid catabolic process"/>
    <property type="evidence" value="ECO:0007669"/>
    <property type="project" value="InterPro"/>
</dbReference>
<accession>A0A5C6GLE1</accession>
<dbReference type="EMBL" id="SBHS01000002">
    <property type="protein sequence ID" value="TWU78410.1"/>
    <property type="molecule type" value="Genomic_DNA"/>
</dbReference>
<evidence type="ECO:0000313" key="2">
    <source>
        <dbReference type="Proteomes" id="UP000317257"/>
    </source>
</evidence>
<protein>
    <recommendedName>
        <fullName evidence="3">Lipase, class 2</fullName>
    </recommendedName>
</protein>
<dbReference type="AlphaFoldDB" id="A0A5C6GLE1"/>
<evidence type="ECO:0000313" key="1">
    <source>
        <dbReference type="EMBL" id="TWU78410.1"/>
    </source>
</evidence>
<dbReference type="GO" id="GO:0016298">
    <property type="term" value="F:lipase activity"/>
    <property type="evidence" value="ECO:0007669"/>
    <property type="project" value="TreeGrafter"/>
</dbReference>
<dbReference type="Proteomes" id="UP000317257">
    <property type="component" value="Unassembled WGS sequence"/>
</dbReference>
<name>A0A5C6GLE1_METRR</name>
<dbReference type="Gene3D" id="3.40.50.1820">
    <property type="entry name" value="alpha/beta hydrolase"/>
    <property type="match status" value="1"/>
</dbReference>
<proteinExistence type="predicted"/>
<sequence length="357" mass="38475">MPGSASPGELLSWTFRSDKATLAMAPPGQTRNMRPVPSAFTMNAYRVQSRKVQIVPVPSLFSRANCLRAMSHEPYKAMMHFTLFLALAVAAITSAAPFTTSSDTSQNEASCKSAHNPVVLLHGAGANKFEDLNLLEAWLRTRGFCTFSLTYGAYDAFPFLGGVKPVNESAADIAAFVKHVGKTTGSAKVDIVGHSEGAFQSLYVTKFGGITDLVDVVVAIAPPTHGTTFDGLTKVAETFGLDAGFRDALRTIRFEAGRDLIVGGAAVRRLNDGSPIVQKGTTVTVITSRYDELVTPQTTAFVYEPAVNNIWVQDYCPFDLVGHVGEAYDMNVWNLVLNSLEKQVGRTFTCLPGLPVK</sequence>
<reference evidence="2" key="1">
    <citation type="submission" date="2018-12" db="EMBL/GenBank/DDBJ databases">
        <title>The complete genome of Metarhizium rileyi, a key fungal pathogen of Lepidoptera.</title>
        <authorList>
            <person name="Binneck E."/>
            <person name="Lastra C.C.L."/>
            <person name="Sosa-Gomez D.R."/>
        </authorList>
    </citation>
    <scope>NUCLEOTIDE SEQUENCE [LARGE SCALE GENOMIC DNA]</scope>
    <source>
        <strain evidence="2">Cep018-CH2</strain>
    </source>
</reference>
<dbReference type="PANTHER" id="PTHR32015">
    <property type="entry name" value="FASTING INDUCED LIPASE"/>
    <property type="match status" value="1"/>
</dbReference>
<gene>
    <name evidence="1" type="ORF">ED733_008795</name>
</gene>
<comment type="caution">
    <text evidence="1">The sequence shown here is derived from an EMBL/GenBank/DDBJ whole genome shotgun (WGS) entry which is preliminary data.</text>
</comment>
<dbReference type="InterPro" id="IPR002918">
    <property type="entry name" value="Lipase_EstA/Esterase_EstB"/>
</dbReference>
<dbReference type="SUPFAM" id="SSF53474">
    <property type="entry name" value="alpha/beta-Hydrolases"/>
    <property type="match status" value="1"/>
</dbReference>
<dbReference type="Pfam" id="PF01674">
    <property type="entry name" value="Lipase_2"/>
    <property type="match status" value="1"/>
</dbReference>
<organism evidence="1 2">
    <name type="scientific">Metarhizium rileyi (strain RCEF 4871)</name>
    <name type="common">Nomuraea rileyi</name>
    <dbReference type="NCBI Taxonomy" id="1649241"/>
    <lineage>
        <taxon>Eukaryota</taxon>
        <taxon>Fungi</taxon>
        <taxon>Dikarya</taxon>
        <taxon>Ascomycota</taxon>
        <taxon>Pezizomycotina</taxon>
        <taxon>Sordariomycetes</taxon>
        <taxon>Hypocreomycetidae</taxon>
        <taxon>Hypocreales</taxon>
        <taxon>Clavicipitaceae</taxon>
        <taxon>Metarhizium</taxon>
    </lineage>
</organism>